<evidence type="ECO:0000313" key="2">
    <source>
        <dbReference type="Proteomes" id="UP000007963"/>
    </source>
</evidence>
<dbReference type="STRING" id="341663.Q0CVQ8"/>
<dbReference type="eggNOG" id="ENOG502RPMR">
    <property type="taxonomic scope" value="Eukaryota"/>
</dbReference>
<accession>Q0CVQ8</accession>
<dbReference type="Proteomes" id="UP000007963">
    <property type="component" value="Unassembled WGS sequence"/>
</dbReference>
<dbReference type="GeneID" id="4316853"/>
<gene>
    <name evidence="1" type="ORF">ATEG_02226</name>
</gene>
<protein>
    <recommendedName>
        <fullName evidence="3">F-box domain-containing protein</fullName>
    </recommendedName>
</protein>
<evidence type="ECO:0008006" key="3">
    <source>
        <dbReference type="Google" id="ProtNLM"/>
    </source>
</evidence>
<sequence length="381" mass="44747">MAIPPSSLGSLGKLPAELRLPIWADVISSRQPAVLRASRAIYEEIVHELNDVLEYTLFPDYKRPWLRLHSPRTGLTLDITRRDGKKIRKRLWQLPYNNTVLSIHLMAPNPKKPGEIALLWQKAHDLVGILNRAKYHRAHVVLVFRETEGRFWQKDNTPTESIQHPGDPRPDYFIAFLPFCRLSRVRKIEVVRVTPEGQRVPIRWRFVKYGCDFIMNDGYKNYNDSDYSRKPKYQRIARAFDDVDRMLAGTDFFLDTALDLLPGHTAAMLRLDRFARWFTTSDPDDSPYQRRCLLTIREYPHVVDTYDPRLRRMAERRDAFEVFYFAVAGAKNSIAVRCNRKDWYTAYPNGIDILTRERINSEKSRVLPRKRCWIQNGMLVL</sequence>
<dbReference type="EMBL" id="CH476596">
    <property type="protein sequence ID" value="EAU37188.1"/>
    <property type="molecule type" value="Genomic_DNA"/>
</dbReference>
<dbReference type="AlphaFoldDB" id="Q0CVQ8"/>
<dbReference type="RefSeq" id="XP_001211404.1">
    <property type="nucleotide sequence ID" value="XM_001211404.1"/>
</dbReference>
<dbReference type="HOGENOM" id="CLU_627141_0_0_1"/>
<proteinExistence type="predicted"/>
<dbReference type="OMA" id="WIEIHCK"/>
<reference evidence="2" key="1">
    <citation type="submission" date="2005-09" db="EMBL/GenBank/DDBJ databases">
        <title>Annotation of the Aspergillus terreus NIH2624 genome.</title>
        <authorList>
            <person name="Birren B.W."/>
            <person name="Lander E.S."/>
            <person name="Galagan J.E."/>
            <person name="Nusbaum C."/>
            <person name="Devon K."/>
            <person name="Henn M."/>
            <person name="Ma L.-J."/>
            <person name="Jaffe D.B."/>
            <person name="Butler J."/>
            <person name="Alvarez P."/>
            <person name="Gnerre S."/>
            <person name="Grabherr M."/>
            <person name="Kleber M."/>
            <person name="Mauceli E.W."/>
            <person name="Brockman W."/>
            <person name="Rounsley S."/>
            <person name="Young S.K."/>
            <person name="LaButti K."/>
            <person name="Pushparaj V."/>
            <person name="DeCaprio D."/>
            <person name="Crawford M."/>
            <person name="Koehrsen M."/>
            <person name="Engels R."/>
            <person name="Montgomery P."/>
            <person name="Pearson M."/>
            <person name="Howarth C."/>
            <person name="Larson L."/>
            <person name="Luoma S."/>
            <person name="White J."/>
            <person name="Alvarado L."/>
            <person name="Kodira C.D."/>
            <person name="Zeng Q."/>
            <person name="Oleary S."/>
            <person name="Yandava C."/>
            <person name="Denning D.W."/>
            <person name="Nierman W.C."/>
            <person name="Milne T."/>
            <person name="Madden K."/>
        </authorList>
    </citation>
    <scope>NUCLEOTIDE SEQUENCE [LARGE SCALE GENOMIC DNA]</scope>
    <source>
        <strain evidence="2">NIH 2624 / FGSC A1156</strain>
    </source>
</reference>
<dbReference type="VEuPathDB" id="FungiDB:ATEG_02226"/>
<dbReference type="OrthoDB" id="3940621at2759"/>
<name>Q0CVQ8_ASPTN</name>
<evidence type="ECO:0000313" key="1">
    <source>
        <dbReference type="EMBL" id="EAU37188.1"/>
    </source>
</evidence>
<organism evidence="1 2">
    <name type="scientific">Aspergillus terreus (strain NIH 2624 / FGSC A1156)</name>
    <dbReference type="NCBI Taxonomy" id="341663"/>
    <lineage>
        <taxon>Eukaryota</taxon>
        <taxon>Fungi</taxon>
        <taxon>Dikarya</taxon>
        <taxon>Ascomycota</taxon>
        <taxon>Pezizomycotina</taxon>
        <taxon>Eurotiomycetes</taxon>
        <taxon>Eurotiomycetidae</taxon>
        <taxon>Eurotiales</taxon>
        <taxon>Aspergillaceae</taxon>
        <taxon>Aspergillus</taxon>
        <taxon>Aspergillus subgen. Circumdati</taxon>
    </lineage>
</organism>